<keyword evidence="2" id="KW-1185">Reference proteome</keyword>
<dbReference type="PANTHER" id="PTHR45642">
    <property type="entry name" value="GDSL ESTERASE/LIPASE EXL3"/>
    <property type="match status" value="1"/>
</dbReference>
<accession>A0ABR2CJN9</accession>
<evidence type="ECO:0000313" key="2">
    <source>
        <dbReference type="Proteomes" id="UP001472677"/>
    </source>
</evidence>
<dbReference type="Proteomes" id="UP001472677">
    <property type="component" value="Unassembled WGS sequence"/>
</dbReference>
<dbReference type="EMBL" id="JBBPBM010000049">
    <property type="protein sequence ID" value="KAK8519866.1"/>
    <property type="molecule type" value="Genomic_DNA"/>
</dbReference>
<sequence length="235" mass="26921">MLPGMKVKINMAACKVVILFFSVNLLLQVSKHKGNSSSYYRFSEILWWLHTDTGNYNQLSTTSSPKPLGSNQPYPEARHDFATGISFASPGTGYDNATSNVMSIIPFWMELDYHKEYQDKLRGHLGKDEANHQSSEYSVDKYKFFLKGIASNFIRELYRPGTQKLLIINLPPMVGMFTIGKKRTVNMLFGNECIDEYNNMAKDFNKRLQGAVPELKQEFHGIHLVMSNPYDKLMR</sequence>
<dbReference type="Gene3D" id="3.40.50.1110">
    <property type="entry name" value="SGNH hydrolase"/>
    <property type="match status" value="1"/>
</dbReference>
<dbReference type="InterPro" id="IPR050592">
    <property type="entry name" value="GDSL_lipolytic_enzyme"/>
</dbReference>
<reference evidence="1 2" key="1">
    <citation type="journal article" date="2024" name="G3 (Bethesda)">
        <title>Genome assembly of Hibiscus sabdariffa L. provides insights into metabolisms of medicinal natural products.</title>
        <authorList>
            <person name="Kim T."/>
        </authorList>
    </citation>
    <scope>NUCLEOTIDE SEQUENCE [LARGE SCALE GENOMIC DNA]</scope>
    <source>
        <strain evidence="1">TK-2024</strain>
        <tissue evidence="1">Old leaves</tissue>
    </source>
</reference>
<comment type="caution">
    <text evidence="1">The sequence shown here is derived from an EMBL/GenBank/DDBJ whole genome shotgun (WGS) entry which is preliminary data.</text>
</comment>
<dbReference type="PANTHER" id="PTHR45642:SF46">
    <property type="entry name" value="OS06G0636700 PROTEIN"/>
    <property type="match status" value="1"/>
</dbReference>
<name>A0ABR2CJN9_9ROSI</name>
<evidence type="ECO:0000313" key="1">
    <source>
        <dbReference type="EMBL" id="KAK8519866.1"/>
    </source>
</evidence>
<proteinExistence type="predicted"/>
<protein>
    <submittedName>
        <fullName evidence="1">Uncharacterized protein</fullName>
    </submittedName>
</protein>
<organism evidence="1 2">
    <name type="scientific">Hibiscus sabdariffa</name>
    <name type="common">roselle</name>
    <dbReference type="NCBI Taxonomy" id="183260"/>
    <lineage>
        <taxon>Eukaryota</taxon>
        <taxon>Viridiplantae</taxon>
        <taxon>Streptophyta</taxon>
        <taxon>Embryophyta</taxon>
        <taxon>Tracheophyta</taxon>
        <taxon>Spermatophyta</taxon>
        <taxon>Magnoliopsida</taxon>
        <taxon>eudicotyledons</taxon>
        <taxon>Gunneridae</taxon>
        <taxon>Pentapetalae</taxon>
        <taxon>rosids</taxon>
        <taxon>malvids</taxon>
        <taxon>Malvales</taxon>
        <taxon>Malvaceae</taxon>
        <taxon>Malvoideae</taxon>
        <taxon>Hibiscus</taxon>
    </lineage>
</organism>
<dbReference type="InterPro" id="IPR036514">
    <property type="entry name" value="SGNH_hydro_sf"/>
</dbReference>
<gene>
    <name evidence="1" type="ORF">V6N12_003834</name>
</gene>